<keyword evidence="2" id="KW-0479">Metal-binding</keyword>
<protein>
    <submittedName>
        <fullName evidence="5">Siderophore biosynthesis protein SbnG</fullName>
    </submittedName>
</protein>
<comment type="caution">
    <text evidence="5">The sequence shown here is derived from an EMBL/GenBank/DDBJ whole genome shotgun (WGS) entry which is preliminary data.</text>
</comment>
<keyword evidence="6" id="KW-1185">Reference proteome</keyword>
<comment type="similarity">
    <text evidence="1">Belongs to the HpcH/HpaI aldolase family.</text>
</comment>
<keyword evidence="3" id="KW-0456">Lyase</keyword>
<evidence type="ECO:0000256" key="3">
    <source>
        <dbReference type="ARBA" id="ARBA00023239"/>
    </source>
</evidence>
<organism evidence="5 6">
    <name type="scientific">Paenibacillus cisolokensis</name>
    <dbReference type="NCBI Taxonomy" id="1658519"/>
    <lineage>
        <taxon>Bacteria</taxon>
        <taxon>Bacillati</taxon>
        <taxon>Bacillota</taxon>
        <taxon>Bacilli</taxon>
        <taxon>Bacillales</taxon>
        <taxon>Paenibacillaceae</taxon>
        <taxon>Paenibacillus</taxon>
    </lineage>
</organism>
<dbReference type="EMBL" id="BOVJ01000073">
    <property type="protein sequence ID" value="GIQ63826.1"/>
    <property type="molecule type" value="Genomic_DNA"/>
</dbReference>
<evidence type="ECO:0000256" key="1">
    <source>
        <dbReference type="ARBA" id="ARBA00005568"/>
    </source>
</evidence>
<dbReference type="PANTHER" id="PTHR30502">
    <property type="entry name" value="2-KETO-3-DEOXY-L-RHAMNONATE ALDOLASE"/>
    <property type="match status" value="1"/>
</dbReference>
<dbReference type="InterPro" id="IPR040442">
    <property type="entry name" value="Pyrv_kinase-like_dom_sf"/>
</dbReference>
<dbReference type="RefSeq" id="WP_213528847.1">
    <property type="nucleotide sequence ID" value="NZ_BOVJ01000073.1"/>
</dbReference>
<dbReference type="Gene3D" id="3.20.20.60">
    <property type="entry name" value="Phosphoenolpyruvate-binding domains"/>
    <property type="match status" value="1"/>
</dbReference>
<proteinExistence type="inferred from homology"/>
<dbReference type="InterPro" id="IPR005000">
    <property type="entry name" value="Aldolase/citrate-lyase_domain"/>
</dbReference>
<sequence>MRPNALKLKINRKQPVFGLFVSIPHPVIVEMIGHAEYDFVIIDCEHASTNMESVEELIRAAELMGVTPLVRVSGVNRSEILKVLDCGAQGIVIPHVERREQVEEVVRWAYYHPLGSRSLNSGRPGTFAKYSLTEYIREANEAVMVVPMIENVEGIRQCEDILAHPQIGFVLEGAADLSQSLGLPWQTGHPEVRRELERLYAAAERLGVPYAAVARSREEMRMWAERGVRIYVLGDDRNTAFRAYMQKRNDYRDMGDWT</sequence>
<dbReference type="InterPro" id="IPR050251">
    <property type="entry name" value="HpcH-HpaI_aldolase"/>
</dbReference>
<dbReference type="PANTHER" id="PTHR30502:SF0">
    <property type="entry name" value="PHOSPHOENOLPYRUVATE CARBOXYLASE FAMILY PROTEIN"/>
    <property type="match status" value="1"/>
</dbReference>
<evidence type="ECO:0000256" key="2">
    <source>
        <dbReference type="ARBA" id="ARBA00022723"/>
    </source>
</evidence>
<dbReference type="SUPFAM" id="SSF51621">
    <property type="entry name" value="Phosphoenolpyruvate/pyruvate domain"/>
    <property type="match status" value="1"/>
</dbReference>
<reference evidence="5 6" key="1">
    <citation type="submission" date="2021-04" db="EMBL/GenBank/DDBJ databases">
        <title>Draft genome sequence of Paenibacillus cisolokensis, LC2-13A.</title>
        <authorList>
            <person name="Uke A."/>
            <person name="Chhe C."/>
            <person name="Baramee S."/>
            <person name="Kosugi A."/>
        </authorList>
    </citation>
    <scope>NUCLEOTIDE SEQUENCE [LARGE SCALE GENOMIC DNA]</scope>
    <source>
        <strain evidence="5 6">LC2-13A</strain>
    </source>
</reference>
<name>A0ABQ4N7D9_9BACL</name>
<evidence type="ECO:0000313" key="5">
    <source>
        <dbReference type="EMBL" id="GIQ63826.1"/>
    </source>
</evidence>
<dbReference type="Proteomes" id="UP000680304">
    <property type="component" value="Unassembled WGS sequence"/>
</dbReference>
<feature type="domain" description="HpcH/HpaI aldolase/citrate lyase" evidence="4">
    <location>
        <begin position="17"/>
        <end position="239"/>
    </location>
</feature>
<accession>A0ABQ4N7D9</accession>
<gene>
    <name evidence="5" type="ORF">PACILC2_23940</name>
</gene>
<evidence type="ECO:0000259" key="4">
    <source>
        <dbReference type="Pfam" id="PF03328"/>
    </source>
</evidence>
<dbReference type="Pfam" id="PF03328">
    <property type="entry name" value="HpcH_HpaI"/>
    <property type="match status" value="1"/>
</dbReference>
<evidence type="ECO:0000313" key="6">
    <source>
        <dbReference type="Proteomes" id="UP000680304"/>
    </source>
</evidence>
<dbReference type="InterPro" id="IPR015813">
    <property type="entry name" value="Pyrv/PenolPyrv_kinase-like_dom"/>
</dbReference>